<evidence type="ECO:0000313" key="2">
    <source>
        <dbReference type="EMBL" id="MBM6948852.1"/>
    </source>
</evidence>
<protein>
    <submittedName>
        <fullName evidence="2">Glycosyltransferase</fullName>
    </submittedName>
</protein>
<reference evidence="2" key="2">
    <citation type="journal article" date="2021" name="Sci. Rep.">
        <title>The distribution of antibiotic resistance genes in chicken gut microbiota commensals.</title>
        <authorList>
            <person name="Juricova H."/>
            <person name="Matiasovicova J."/>
            <person name="Kubasova T."/>
            <person name="Cejkova D."/>
            <person name="Rychlik I."/>
        </authorList>
    </citation>
    <scope>NUCLEOTIDE SEQUENCE</scope>
    <source>
        <strain evidence="2">An582</strain>
    </source>
</reference>
<dbReference type="GO" id="GO:0016757">
    <property type="term" value="F:glycosyltransferase activity"/>
    <property type="evidence" value="ECO:0007669"/>
    <property type="project" value="InterPro"/>
</dbReference>
<reference evidence="2" key="1">
    <citation type="submission" date="2020-08" db="EMBL/GenBank/DDBJ databases">
        <authorList>
            <person name="Cejkova D."/>
            <person name="Kubasova T."/>
            <person name="Jahodarova E."/>
            <person name="Rychlik I."/>
        </authorList>
    </citation>
    <scope>NUCLEOTIDE SEQUENCE</scope>
    <source>
        <strain evidence="2">An582</strain>
    </source>
</reference>
<accession>A0A938XD37</accession>
<dbReference type="SUPFAM" id="SSF53756">
    <property type="entry name" value="UDP-Glycosyltransferase/glycogen phosphorylase"/>
    <property type="match status" value="1"/>
</dbReference>
<gene>
    <name evidence="2" type="ORF">H6A20_09340</name>
</gene>
<evidence type="ECO:0000313" key="3">
    <source>
        <dbReference type="Proteomes" id="UP000705508"/>
    </source>
</evidence>
<dbReference type="AlphaFoldDB" id="A0A938XD37"/>
<dbReference type="Gene3D" id="3.40.50.2000">
    <property type="entry name" value="Glycogen Phosphorylase B"/>
    <property type="match status" value="1"/>
</dbReference>
<organism evidence="2 3">
    <name type="scientific">Mordavella massiliensis</name>
    <dbReference type="NCBI Taxonomy" id="1871024"/>
    <lineage>
        <taxon>Bacteria</taxon>
        <taxon>Bacillati</taxon>
        <taxon>Bacillota</taxon>
        <taxon>Clostridia</taxon>
        <taxon>Eubacteriales</taxon>
        <taxon>Clostridiaceae</taxon>
        <taxon>Mordavella</taxon>
    </lineage>
</organism>
<feature type="domain" description="Glycosyl transferase family 1" evidence="1">
    <location>
        <begin position="188"/>
        <end position="353"/>
    </location>
</feature>
<name>A0A938XD37_9CLOT</name>
<dbReference type="Proteomes" id="UP000705508">
    <property type="component" value="Unassembled WGS sequence"/>
</dbReference>
<comment type="caution">
    <text evidence="2">The sequence shown here is derived from an EMBL/GenBank/DDBJ whole genome shotgun (WGS) entry which is preliminary data.</text>
</comment>
<dbReference type="Pfam" id="PF00534">
    <property type="entry name" value="Glycos_transf_1"/>
    <property type="match status" value="1"/>
</dbReference>
<dbReference type="RefSeq" id="WP_204906857.1">
    <property type="nucleotide sequence ID" value="NZ_JACJKS010000013.1"/>
</dbReference>
<evidence type="ECO:0000259" key="1">
    <source>
        <dbReference type="Pfam" id="PF00534"/>
    </source>
</evidence>
<dbReference type="InterPro" id="IPR001296">
    <property type="entry name" value="Glyco_trans_1"/>
</dbReference>
<sequence length="366" mass="42815">MKNSAIFLCDVIPKQNEGIYKKVYAQAKEIAKKYGTCHFIAKSENGCYHSVISSENIKEIYETADIYNISNDVIRKENVQFIYVRHMLPSHRHICFIKFCKKKAIKLYYEIPTYPYFGEQIKSSTHKLRTLLRISLDAVTWPFIYQYLNKLIVIRSNSKVKIYQKMKLSVNGVVTNDISDNIHGITRGNEIHFAIVGTLYYYHGIDRFIKGMKEYQDRNGKYQVYLHIVGESPEIYKLRNIVEKHNIKNVYFHGYKSTDELNEMFNKIDVGIGCLALYRRNADIDTTLKIIEYMCRGIPVLTSGLLPVKRTELEKTAIFISNNNSVINIEEVCNTYIKISIDEKKKLSEIARKIFDWSFIMERNLQ</sequence>
<dbReference type="EMBL" id="JACJKS010000013">
    <property type="protein sequence ID" value="MBM6948852.1"/>
    <property type="molecule type" value="Genomic_DNA"/>
</dbReference>
<proteinExistence type="predicted"/>